<keyword evidence="4" id="KW-0762">Sugar transport</keyword>
<keyword evidence="12" id="KW-1185">Reference proteome</keyword>
<dbReference type="FunFam" id="1.20.1250.20:FF:000254">
    <property type="entry name" value="MAL31p Maltose permease"/>
    <property type="match status" value="1"/>
</dbReference>
<feature type="transmembrane region" description="Helical" evidence="9">
    <location>
        <begin position="347"/>
        <end position="364"/>
    </location>
</feature>
<proteinExistence type="inferred from homology"/>
<dbReference type="InterPro" id="IPR005828">
    <property type="entry name" value="MFS_sugar_transport-like"/>
</dbReference>
<dbReference type="InterPro" id="IPR020846">
    <property type="entry name" value="MFS_dom"/>
</dbReference>
<evidence type="ECO:0000256" key="8">
    <source>
        <dbReference type="RuleBase" id="RU003346"/>
    </source>
</evidence>
<feature type="domain" description="Major facilitator superfamily (MFS) profile" evidence="10">
    <location>
        <begin position="50"/>
        <end position="495"/>
    </location>
</feature>
<reference evidence="11" key="2">
    <citation type="submission" date="2020-11" db="EMBL/GenBank/DDBJ databases">
        <title>Whole genome sequencing of Colletotrichum sp.</title>
        <authorList>
            <person name="Li H."/>
        </authorList>
    </citation>
    <scope>NUCLEOTIDE SEQUENCE</scope>
    <source>
        <strain evidence="11">CkLH20</strain>
    </source>
</reference>
<keyword evidence="3 8" id="KW-0813">Transport</keyword>
<evidence type="ECO:0000256" key="6">
    <source>
        <dbReference type="ARBA" id="ARBA00022989"/>
    </source>
</evidence>
<dbReference type="Pfam" id="PF00083">
    <property type="entry name" value="Sugar_tr"/>
    <property type="match status" value="1"/>
</dbReference>
<dbReference type="NCBIfam" id="TIGR00879">
    <property type="entry name" value="SP"/>
    <property type="match status" value="1"/>
</dbReference>
<dbReference type="InterPro" id="IPR003663">
    <property type="entry name" value="Sugar/inositol_transpt"/>
</dbReference>
<feature type="transmembrane region" description="Helical" evidence="9">
    <location>
        <begin position="128"/>
        <end position="146"/>
    </location>
</feature>
<evidence type="ECO:0000313" key="12">
    <source>
        <dbReference type="Proteomes" id="UP000781932"/>
    </source>
</evidence>
<evidence type="ECO:0000259" key="10">
    <source>
        <dbReference type="PROSITE" id="PS50850"/>
    </source>
</evidence>
<feature type="transmembrane region" description="Helical" evidence="9">
    <location>
        <begin position="403"/>
        <end position="426"/>
    </location>
</feature>
<feature type="transmembrane region" description="Helical" evidence="9">
    <location>
        <begin position="468"/>
        <end position="489"/>
    </location>
</feature>
<organism evidence="11 12">
    <name type="scientific">Colletotrichum karsti</name>
    <dbReference type="NCBI Taxonomy" id="1095194"/>
    <lineage>
        <taxon>Eukaryota</taxon>
        <taxon>Fungi</taxon>
        <taxon>Dikarya</taxon>
        <taxon>Ascomycota</taxon>
        <taxon>Pezizomycotina</taxon>
        <taxon>Sordariomycetes</taxon>
        <taxon>Hypocreomycetidae</taxon>
        <taxon>Glomerellales</taxon>
        <taxon>Glomerellaceae</taxon>
        <taxon>Colletotrichum</taxon>
        <taxon>Colletotrichum boninense species complex</taxon>
    </lineage>
</organism>
<gene>
    <name evidence="11" type="ORF">CkaCkLH20_02181</name>
</gene>
<feature type="transmembrane region" description="Helical" evidence="9">
    <location>
        <begin position="371"/>
        <end position="391"/>
    </location>
</feature>
<dbReference type="Gene3D" id="1.20.1250.20">
    <property type="entry name" value="MFS general substrate transporter like domains"/>
    <property type="match status" value="1"/>
</dbReference>
<keyword evidence="5 9" id="KW-0812">Transmembrane</keyword>
<protein>
    <submittedName>
        <fullName evidence="11">Sugar porter family MFS transporter</fullName>
    </submittedName>
</protein>
<feature type="transmembrane region" description="Helical" evidence="9">
    <location>
        <begin position="152"/>
        <end position="174"/>
    </location>
</feature>
<comment type="caution">
    <text evidence="11">The sequence shown here is derived from an EMBL/GenBank/DDBJ whole genome shotgun (WGS) entry which is preliminary data.</text>
</comment>
<dbReference type="InterPro" id="IPR036259">
    <property type="entry name" value="MFS_trans_sf"/>
</dbReference>
<accession>A0A9P6IB89</accession>
<dbReference type="PANTHER" id="PTHR48022">
    <property type="entry name" value="PLASTIDIC GLUCOSE TRANSPORTER 4"/>
    <property type="match status" value="1"/>
</dbReference>
<feature type="transmembrane region" description="Helical" evidence="9">
    <location>
        <begin position="43"/>
        <end position="63"/>
    </location>
</feature>
<dbReference type="Proteomes" id="UP000781932">
    <property type="component" value="Unassembled WGS sequence"/>
</dbReference>
<feature type="transmembrane region" description="Helical" evidence="9">
    <location>
        <begin position="186"/>
        <end position="205"/>
    </location>
</feature>
<evidence type="ECO:0000256" key="4">
    <source>
        <dbReference type="ARBA" id="ARBA00022597"/>
    </source>
</evidence>
<reference evidence="11" key="1">
    <citation type="submission" date="2020-03" db="EMBL/GenBank/DDBJ databases">
        <authorList>
            <person name="He L."/>
        </authorList>
    </citation>
    <scope>NUCLEOTIDE SEQUENCE</scope>
    <source>
        <strain evidence="11">CkLH20</strain>
    </source>
</reference>
<dbReference type="SUPFAM" id="SSF103473">
    <property type="entry name" value="MFS general substrate transporter"/>
    <property type="match status" value="1"/>
</dbReference>
<comment type="similarity">
    <text evidence="2 8">Belongs to the major facilitator superfamily. Sugar transporter (TC 2.A.1.1) family.</text>
</comment>
<evidence type="ECO:0000313" key="11">
    <source>
        <dbReference type="EMBL" id="KAF9880227.1"/>
    </source>
</evidence>
<dbReference type="RefSeq" id="XP_038749688.1">
    <property type="nucleotide sequence ID" value="XM_038884900.1"/>
</dbReference>
<sequence>MAQEKVAGAGAVPAVSHNDHDQGDAITAMQIERGMSVRDSLRFWPKAIIFSFIISLAIIMEGYDTNLMSNFYVFPAFQQRYGDQINSKGEPIVSSRWQTIINNGVQVGSIIGLILNGFITERLGYKKTMIVSMIAMIGAVFIPFFSNGLPMFLAGALIQGIPWGIFQTLAVTYAADICPMALRGYMTSWVNMCWVIGQLISSGMLRGLLQIENQWGYRIPFAIQWVWPIPIIIGTIFAPESPWWLVRKERLDEAREAVRKLTSPQSGVHFDLDAHIEMMRLTNQFEIEVSSGTHYWDCFRGVDLRRTEIACMVWLTQSFCGVPFMGYGVQFMQNAGLSAENGFTMGLVQNCIGLIGCFIAWYIMTHIGRRTLYLAGLSAMVVILIIIGGLGVGEQTSGKSWGVGALIVVMLFFFQLSVGPSCYTLVAEMPSTRLRVKTVALARAFYNSGGFIVNALQPKIIGTEDWDWGAKGGFFWAGIAALFLAWTFFRLPEPFGLTYSEIDLLFEHRVSARHFSQEAADSLRPQLEEVANRQEKVTAVVSHQEA</sequence>
<dbReference type="OrthoDB" id="6612291at2759"/>
<keyword evidence="7 9" id="KW-0472">Membrane</keyword>
<comment type="subcellular location">
    <subcellularLocation>
        <location evidence="1">Membrane</location>
        <topology evidence="1">Multi-pass membrane protein</topology>
    </subcellularLocation>
</comment>
<evidence type="ECO:0000256" key="5">
    <source>
        <dbReference type="ARBA" id="ARBA00022692"/>
    </source>
</evidence>
<feature type="transmembrane region" description="Helical" evidence="9">
    <location>
        <begin position="225"/>
        <end position="246"/>
    </location>
</feature>
<dbReference type="AlphaFoldDB" id="A0A9P6IB89"/>
<dbReference type="GO" id="GO:0005351">
    <property type="term" value="F:carbohydrate:proton symporter activity"/>
    <property type="evidence" value="ECO:0007669"/>
    <property type="project" value="TreeGrafter"/>
</dbReference>
<feature type="transmembrane region" description="Helical" evidence="9">
    <location>
        <begin position="309"/>
        <end position="327"/>
    </location>
</feature>
<evidence type="ECO:0000256" key="1">
    <source>
        <dbReference type="ARBA" id="ARBA00004141"/>
    </source>
</evidence>
<feature type="transmembrane region" description="Helical" evidence="9">
    <location>
        <begin position="100"/>
        <end position="119"/>
    </location>
</feature>
<dbReference type="PANTHER" id="PTHR48022:SF5">
    <property type="entry name" value="ALPHA-GLUCOSIDES PERMEASE MPH2-RELATED"/>
    <property type="match status" value="1"/>
</dbReference>
<dbReference type="GeneID" id="62157974"/>
<dbReference type="InterPro" id="IPR050360">
    <property type="entry name" value="MFS_Sugar_Transporters"/>
</dbReference>
<dbReference type="EMBL" id="JAATWM020000005">
    <property type="protein sequence ID" value="KAF9880227.1"/>
    <property type="molecule type" value="Genomic_DNA"/>
</dbReference>
<dbReference type="PROSITE" id="PS50850">
    <property type="entry name" value="MFS"/>
    <property type="match status" value="1"/>
</dbReference>
<dbReference type="GO" id="GO:0016020">
    <property type="term" value="C:membrane"/>
    <property type="evidence" value="ECO:0007669"/>
    <property type="project" value="UniProtKB-SubCell"/>
</dbReference>
<evidence type="ECO:0000256" key="3">
    <source>
        <dbReference type="ARBA" id="ARBA00022448"/>
    </source>
</evidence>
<evidence type="ECO:0000256" key="9">
    <source>
        <dbReference type="SAM" id="Phobius"/>
    </source>
</evidence>
<evidence type="ECO:0000256" key="7">
    <source>
        <dbReference type="ARBA" id="ARBA00023136"/>
    </source>
</evidence>
<evidence type="ECO:0000256" key="2">
    <source>
        <dbReference type="ARBA" id="ARBA00010992"/>
    </source>
</evidence>
<name>A0A9P6IB89_9PEZI</name>
<keyword evidence="6 9" id="KW-1133">Transmembrane helix</keyword>